<evidence type="ECO:0000259" key="13">
    <source>
        <dbReference type="Pfam" id="PF07005"/>
    </source>
</evidence>
<dbReference type="InterPro" id="IPR050007">
    <property type="entry name" value="OtnK"/>
</dbReference>
<evidence type="ECO:0000256" key="8">
    <source>
        <dbReference type="ARBA" id="ARBA00036346"/>
    </source>
</evidence>
<dbReference type="InterPro" id="IPR010737">
    <property type="entry name" value="4-carb_acid_sugar_kinase_N"/>
</dbReference>
<gene>
    <name evidence="15" type="ORF">FPZ41_46030</name>
</gene>
<dbReference type="GO" id="GO:0016301">
    <property type="term" value="F:kinase activity"/>
    <property type="evidence" value="ECO:0007669"/>
    <property type="project" value="UniProtKB-KW"/>
</dbReference>
<evidence type="ECO:0000313" key="15">
    <source>
        <dbReference type="EMBL" id="MPY55504.1"/>
    </source>
</evidence>
<dbReference type="SUPFAM" id="SSF142764">
    <property type="entry name" value="YgbK-like"/>
    <property type="match status" value="1"/>
</dbReference>
<evidence type="ECO:0000256" key="1">
    <source>
        <dbReference type="ARBA" id="ARBA00005715"/>
    </source>
</evidence>
<evidence type="ECO:0000256" key="10">
    <source>
        <dbReference type="ARBA" id="ARBA00039095"/>
    </source>
</evidence>
<evidence type="ECO:0000256" key="3">
    <source>
        <dbReference type="ARBA" id="ARBA00022741"/>
    </source>
</evidence>
<dbReference type="RefSeq" id="WP_152870805.1">
    <property type="nucleotide sequence ID" value="NZ_VMNX01000467.1"/>
</dbReference>
<keyword evidence="6" id="KW-0119">Carbohydrate metabolism</keyword>
<keyword evidence="2" id="KW-0808">Transferase</keyword>
<evidence type="ECO:0000256" key="4">
    <source>
        <dbReference type="ARBA" id="ARBA00022777"/>
    </source>
</evidence>
<dbReference type="Pfam" id="PF17042">
    <property type="entry name" value="NBD_C"/>
    <property type="match status" value="1"/>
</dbReference>
<evidence type="ECO:0000256" key="7">
    <source>
        <dbReference type="ARBA" id="ARBA00035898"/>
    </source>
</evidence>
<comment type="similarity">
    <text evidence="1">Belongs to the four-carbon acid sugar kinase family.</text>
</comment>
<name>A0A5N8X8R0_9ACTN</name>
<proteinExistence type="inferred from homology"/>
<protein>
    <recommendedName>
        <fullName evidence="11">3-oxo-tetronate kinase</fullName>
        <ecNumber evidence="10">2.7.1.217</ecNumber>
    </recommendedName>
    <alternativeName>
        <fullName evidence="12">3-dehydrotetronate 4-kinase</fullName>
    </alternativeName>
</protein>
<feature type="domain" description="Four-carbon acid sugar kinase nucleotide binding" evidence="14">
    <location>
        <begin position="254"/>
        <end position="412"/>
    </location>
</feature>
<dbReference type="Gene3D" id="3.40.980.20">
    <property type="entry name" value="Four-carbon acid sugar kinase, nucleotide binding domain"/>
    <property type="match status" value="1"/>
</dbReference>
<dbReference type="NCBIfam" id="NF043035">
    <property type="entry name" value="OxoTetrKin"/>
    <property type="match status" value="1"/>
</dbReference>
<dbReference type="InterPro" id="IPR031475">
    <property type="entry name" value="NBD_C"/>
</dbReference>
<evidence type="ECO:0000313" key="16">
    <source>
        <dbReference type="Proteomes" id="UP000373149"/>
    </source>
</evidence>
<organism evidence="15 16">
    <name type="scientific">Streptomyces acidicola</name>
    <dbReference type="NCBI Taxonomy" id="2596892"/>
    <lineage>
        <taxon>Bacteria</taxon>
        <taxon>Bacillati</taxon>
        <taxon>Actinomycetota</taxon>
        <taxon>Actinomycetes</taxon>
        <taxon>Kitasatosporales</taxon>
        <taxon>Streptomycetaceae</taxon>
        <taxon>Streptomyces</taxon>
    </lineage>
</organism>
<feature type="domain" description="Four-carbon acid sugar kinase N-terminal" evidence="13">
    <location>
        <begin position="5"/>
        <end position="232"/>
    </location>
</feature>
<dbReference type="EC" id="2.7.1.217" evidence="10"/>
<evidence type="ECO:0000259" key="14">
    <source>
        <dbReference type="Pfam" id="PF17042"/>
    </source>
</evidence>
<comment type="catalytic activity">
    <reaction evidence="8">
        <text>3-dehydro-D-erythronate + ATP = 3-dehydro-4-O-phospho-D-erythronate + ADP + H(+)</text>
        <dbReference type="Rhea" id="RHEA:52556"/>
        <dbReference type="ChEBI" id="CHEBI:15378"/>
        <dbReference type="ChEBI" id="CHEBI:30616"/>
        <dbReference type="ChEBI" id="CHEBI:57958"/>
        <dbReference type="ChEBI" id="CHEBI:136593"/>
        <dbReference type="ChEBI" id="CHEBI:456216"/>
        <dbReference type="EC" id="2.7.1.217"/>
    </reaction>
</comment>
<dbReference type="GO" id="GO:0005524">
    <property type="term" value="F:ATP binding"/>
    <property type="evidence" value="ECO:0007669"/>
    <property type="project" value="UniProtKB-KW"/>
</dbReference>
<dbReference type="Gene3D" id="3.40.50.10840">
    <property type="entry name" value="Putative sugar-binding, N-terminal domain"/>
    <property type="match status" value="1"/>
</dbReference>
<reference evidence="15 16" key="1">
    <citation type="submission" date="2019-09" db="EMBL/GenBank/DDBJ databases">
        <authorList>
            <person name="Duangmal K."/>
            <person name="Teo W.F.A."/>
            <person name="Lipun K."/>
        </authorList>
    </citation>
    <scope>NUCLEOTIDE SEQUENCE [LARGE SCALE GENOMIC DNA]</scope>
    <source>
        <strain evidence="15 16">K1PN6</strain>
    </source>
</reference>
<comment type="catalytic activity">
    <reaction evidence="7">
        <text>3-dehydro-L-erythronate + ATP = 3-dehydro-4-O-phospho-L-erythronate + ADP + H(+)</text>
        <dbReference type="Rhea" id="RHEA:52552"/>
        <dbReference type="ChEBI" id="CHEBI:15378"/>
        <dbReference type="ChEBI" id="CHEBI:30616"/>
        <dbReference type="ChEBI" id="CHEBI:136592"/>
        <dbReference type="ChEBI" id="CHEBI:136670"/>
        <dbReference type="ChEBI" id="CHEBI:456216"/>
        <dbReference type="EC" id="2.7.1.217"/>
    </reaction>
</comment>
<evidence type="ECO:0000256" key="12">
    <source>
        <dbReference type="ARBA" id="ARBA00041377"/>
    </source>
</evidence>
<keyword evidence="3" id="KW-0547">Nucleotide-binding</keyword>
<dbReference type="EMBL" id="VMNX01000467">
    <property type="protein sequence ID" value="MPY55504.1"/>
    <property type="molecule type" value="Genomic_DNA"/>
</dbReference>
<comment type="caution">
    <text evidence="15">The sequence shown here is derived from an EMBL/GenBank/DDBJ whole genome shotgun (WGS) entry which is preliminary data.</text>
</comment>
<evidence type="ECO:0000256" key="6">
    <source>
        <dbReference type="ARBA" id="ARBA00023277"/>
    </source>
</evidence>
<keyword evidence="5" id="KW-0067">ATP-binding</keyword>
<dbReference type="Proteomes" id="UP000373149">
    <property type="component" value="Unassembled WGS sequence"/>
</dbReference>
<accession>A0A5N8X8R0</accession>
<keyword evidence="4 15" id="KW-0418">Kinase</keyword>
<dbReference type="InterPro" id="IPR042213">
    <property type="entry name" value="NBD_C_sf"/>
</dbReference>
<sequence>MTLRIGCIADDFTGGTDVAAAFRRAGLRTALVFGTPDAGTALPAECDAAVVALKSRSTPADEAVADSVTAQRWLWAKGAAQIYFKYCSTFDSTPQGNIGPVTDALVHAAGGAATLHCPASPPNGRTVYQGHLFVHDQLLSDSPLRHHPLNPMTDSALVRLLSAQTPHRVALIDWPTVRRGVDAVRDAFTAHQQAGARHIIADALTDDDLAVLGAAALELPVVAGAAGLAEGLGHAYPTAGPAADVPLPQQVRAAVLAGSCSARTLEQIAHFYAAGLPSLHLDVLAAAAGRDVTGEALTWYDAQDPGLPVLIHASAAPEELAAVQAQLGVAEAAAQVEELLGTLASHLVERGVRRLLVAGGETSGAVTTALGIRAVLIGDEADPGVPWTHATPEAGDLALMLKSGNFGAPDLFTRALSTAGTDMGKDTDKEQT</sequence>
<dbReference type="AlphaFoldDB" id="A0A5N8X8R0"/>
<comment type="function">
    <text evidence="9">Catalyzes the ATP-dependent phosphorylation of 3-oxo-tetronate to 3-oxo-tetronate 4-phosphate.</text>
</comment>
<dbReference type="Pfam" id="PF07005">
    <property type="entry name" value="SBD_N"/>
    <property type="match status" value="1"/>
</dbReference>
<evidence type="ECO:0000256" key="2">
    <source>
        <dbReference type="ARBA" id="ARBA00022679"/>
    </source>
</evidence>
<evidence type="ECO:0000256" key="5">
    <source>
        <dbReference type="ARBA" id="ARBA00022840"/>
    </source>
</evidence>
<keyword evidence="16" id="KW-1185">Reference proteome</keyword>
<evidence type="ECO:0000256" key="11">
    <source>
        <dbReference type="ARBA" id="ARBA00039461"/>
    </source>
</evidence>
<dbReference type="InterPro" id="IPR037051">
    <property type="entry name" value="4-carb_acid_sugar_kinase_N_sf"/>
</dbReference>
<evidence type="ECO:0000256" key="9">
    <source>
        <dbReference type="ARBA" id="ARBA00037335"/>
    </source>
</evidence>